<organism evidence="1">
    <name type="scientific">Candidatus Methanophagaceae archaeon ANME-1 ERB6</name>
    <dbReference type="NCBI Taxonomy" id="2759912"/>
    <lineage>
        <taxon>Archaea</taxon>
        <taxon>Methanobacteriati</taxon>
        <taxon>Methanobacteriota</taxon>
        <taxon>Stenosarchaea group</taxon>
        <taxon>Methanomicrobia</taxon>
        <taxon>Candidatus Methanophagales</taxon>
        <taxon>Candidatus Methanophagaceae</taxon>
    </lineage>
</organism>
<evidence type="ECO:0000313" key="1">
    <source>
        <dbReference type="EMBL" id="QNO51989.1"/>
    </source>
</evidence>
<dbReference type="AlphaFoldDB" id="A0A7G9YVF5"/>
<reference evidence="1" key="1">
    <citation type="submission" date="2020-06" db="EMBL/GenBank/DDBJ databases">
        <title>Unique genomic features of the anaerobic methanotrophic archaea.</title>
        <authorList>
            <person name="Chadwick G.L."/>
            <person name="Skennerton C.T."/>
            <person name="Laso-Perez R."/>
            <person name="Leu A.O."/>
            <person name="Speth D.R."/>
            <person name="Yu H."/>
            <person name="Morgan-Lang C."/>
            <person name="Hatzenpichler R."/>
            <person name="Goudeau D."/>
            <person name="Malmstrom R."/>
            <person name="Brazelton W.J."/>
            <person name="Woyke T."/>
            <person name="Hallam S.J."/>
            <person name="Tyson G.W."/>
            <person name="Wegener G."/>
            <person name="Boetius A."/>
            <person name="Orphan V."/>
        </authorList>
    </citation>
    <scope>NUCLEOTIDE SEQUENCE</scope>
</reference>
<name>A0A7G9YVF5_9EURY</name>
<accession>A0A7G9YVF5</accession>
<protein>
    <recommendedName>
        <fullName evidence="2">Ribbon-helix-helix protein CopG domain-containing protein</fullName>
    </recommendedName>
</protein>
<gene>
    <name evidence="1" type="ORF">NODOFMBO_00011</name>
</gene>
<proteinExistence type="predicted"/>
<evidence type="ECO:0008006" key="2">
    <source>
        <dbReference type="Google" id="ProtNLM"/>
    </source>
</evidence>
<dbReference type="EMBL" id="MT631498">
    <property type="protein sequence ID" value="QNO51989.1"/>
    <property type="molecule type" value="Genomic_DNA"/>
</dbReference>
<sequence length="89" mass="9950">MGEEKSITIGIKAKLYGQLEAIAQKQGSKLEDEVTEAIKSYIGRLSTYSDDPFFRIGKAGKSGLKDLAKAHDEYLYGRKERKNATEDIH</sequence>